<evidence type="ECO:0000256" key="5">
    <source>
        <dbReference type="ARBA" id="ARBA00022781"/>
    </source>
</evidence>
<comment type="function">
    <text evidence="1 10">Produces ATP from ADP in the presence of a proton gradient across the membrane. The gamma chain is believed to be important in regulating ATPase activity and the flow of protons through the CF(0) complex.</text>
</comment>
<keyword evidence="9 10" id="KW-0066">ATP synthesis</keyword>
<dbReference type="CDD" id="cd12151">
    <property type="entry name" value="F1-ATPase_gamma"/>
    <property type="match status" value="1"/>
</dbReference>
<accession>A4JPV4</accession>
<dbReference type="GO" id="GO:0005524">
    <property type="term" value="F:ATP binding"/>
    <property type="evidence" value="ECO:0007669"/>
    <property type="project" value="UniProtKB-UniRule"/>
</dbReference>
<dbReference type="PANTHER" id="PTHR11693:SF22">
    <property type="entry name" value="ATP SYNTHASE SUBUNIT GAMMA, MITOCHONDRIAL"/>
    <property type="match status" value="1"/>
</dbReference>
<protein>
    <recommendedName>
        <fullName evidence="10">ATP synthase gamma chain</fullName>
    </recommendedName>
    <alternativeName>
        <fullName evidence="10">ATP synthase F1 sector gamma subunit</fullName>
    </alternativeName>
    <alternativeName>
        <fullName evidence="10">F-ATPase gamma subunit</fullName>
    </alternativeName>
</protein>
<evidence type="ECO:0000256" key="2">
    <source>
        <dbReference type="ARBA" id="ARBA00004170"/>
    </source>
</evidence>
<dbReference type="eggNOG" id="COG0224">
    <property type="taxonomic scope" value="Bacteria"/>
</dbReference>
<keyword evidence="6 10" id="KW-0406">Ion transport</keyword>
<name>A4JPV4_BURVG</name>
<dbReference type="PRINTS" id="PR00126">
    <property type="entry name" value="ATPASEGAMMA"/>
</dbReference>
<dbReference type="SUPFAM" id="SSF52943">
    <property type="entry name" value="ATP synthase (F1-ATPase), gamma subunit"/>
    <property type="match status" value="1"/>
</dbReference>
<evidence type="ECO:0000256" key="9">
    <source>
        <dbReference type="ARBA" id="ARBA00023310"/>
    </source>
</evidence>
<keyword evidence="10" id="KW-1003">Cell membrane</keyword>
<dbReference type="HOGENOM" id="CLU_050669_0_1_4"/>
<dbReference type="InterPro" id="IPR000131">
    <property type="entry name" value="ATP_synth_F1_gsu"/>
</dbReference>
<dbReference type="InterPro" id="IPR023632">
    <property type="entry name" value="ATP_synth_F1_gsu_CS"/>
</dbReference>
<dbReference type="Gene3D" id="3.40.1380.10">
    <property type="match status" value="1"/>
</dbReference>
<evidence type="ECO:0000256" key="4">
    <source>
        <dbReference type="ARBA" id="ARBA00022448"/>
    </source>
</evidence>
<evidence type="ECO:0000256" key="3">
    <source>
        <dbReference type="ARBA" id="ARBA00007681"/>
    </source>
</evidence>
<dbReference type="Proteomes" id="UP000002287">
    <property type="component" value="Chromosome 2"/>
</dbReference>
<dbReference type="GO" id="GO:0046933">
    <property type="term" value="F:proton-transporting ATP synthase activity, rotational mechanism"/>
    <property type="evidence" value="ECO:0007669"/>
    <property type="project" value="UniProtKB-UniRule"/>
</dbReference>
<dbReference type="Gene3D" id="1.10.287.80">
    <property type="entry name" value="ATP synthase, gamma subunit, helix hairpin domain"/>
    <property type="match status" value="1"/>
</dbReference>
<keyword evidence="5 10" id="KW-0375">Hydrogen ion transport</keyword>
<evidence type="ECO:0000313" key="12">
    <source>
        <dbReference type="Proteomes" id="UP000002287"/>
    </source>
</evidence>
<evidence type="ECO:0000256" key="10">
    <source>
        <dbReference type="HAMAP-Rule" id="MF_00815"/>
    </source>
</evidence>
<dbReference type="KEGG" id="bvi:Bcep1808_5360"/>
<keyword evidence="8 10" id="KW-0139">CF(1)</keyword>
<reference evidence="12" key="1">
    <citation type="submission" date="2007-03" db="EMBL/GenBank/DDBJ databases">
        <title>Complete sequence of chromosome 2 of Burkholderia vietnamiensis G4.</title>
        <authorList>
            <consortium name="US DOE Joint Genome Institute"/>
            <person name="Copeland A."/>
            <person name="Lucas S."/>
            <person name="Lapidus A."/>
            <person name="Barry K."/>
            <person name="Detter J.C."/>
            <person name="Glavina del Rio T."/>
            <person name="Hammon N."/>
            <person name="Israni S."/>
            <person name="Dalin E."/>
            <person name="Tice H."/>
            <person name="Pitluck S."/>
            <person name="Chain P."/>
            <person name="Malfatti S."/>
            <person name="Shin M."/>
            <person name="Vergez L."/>
            <person name="Schmutz J."/>
            <person name="Larimer F."/>
            <person name="Land M."/>
            <person name="Hauser L."/>
            <person name="Kyrpides N."/>
            <person name="Tiedje J."/>
            <person name="Richardson P."/>
        </authorList>
    </citation>
    <scope>NUCLEOTIDE SEQUENCE [LARGE SCALE GENOMIC DNA]</scope>
    <source>
        <strain evidence="12">G4 / LMG 22486</strain>
    </source>
</reference>
<dbReference type="GO" id="GO:0045259">
    <property type="term" value="C:proton-transporting ATP synthase complex"/>
    <property type="evidence" value="ECO:0007669"/>
    <property type="project" value="UniProtKB-KW"/>
</dbReference>
<dbReference type="NCBIfam" id="TIGR01146">
    <property type="entry name" value="ATPsyn_F1gamma"/>
    <property type="match status" value="1"/>
</dbReference>
<dbReference type="EMBL" id="CP000615">
    <property type="protein sequence ID" value="ABO58307.1"/>
    <property type="molecule type" value="Genomic_DNA"/>
</dbReference>
<organism evidence="11 12">
    <name type="scientific">Burkholderia vietnamiensis (strain G4 / LMG 22486)</name>
    <name type="common">Burkholderia cepacia (strain R1808)</name>
    <dbReference type="NCBI Taxonomy" id="269482"/>
    <lineage>
        <taxon>Bacteria</taxon>
        <taxon>Pseudomonadati</taxon>
        <taxon>Pseudomonadota</taxon>
        <taxon>Betaproteobacteria</taxon>
        <taxon>Burkholderiales</taxon>
        <taxon>Burkholderiaceae</taxon>
        <taxon>Burkholderia</taxon>
        <taxon>Burkholderia cepacia complex</taxon>
    </lineage>
</organism>
<dbReference type="Pfam" id="PF00231">
    <property type="entry name" value="ATP-synt"/>
    <property type="match status" value="1"/>
</dbReference>
<dbReference type="PANTHER" id="PTHR11693">
    <property type="entry name" value="ATP SYNTHASE GAMMA CHAIN"/>
    <property type="match status" value="1"/>
</dbReference>
<comment type="subunit">
    <text evidence="10">F-type ATPases have 2 components, CF(1) - the catalytic core - and CF(0) - the membrane proton channel. CF(1) has five subunits: alpha(3), beta(3), gamma(1), delta(1), epsilon(1). CF(0) has three main subunits: a, b and c.</text>
</comment>
<dbReference type="GO" id="GO:0005886">
    <property type="term" value="C:plasma membrane"/>
    <property type="evidence" value="ECO:0007669"/>
    <property type="project" value="UniProtKB-SubCell"/>
</dbReference>
<keyword evidence="7 10" id="KW-0472">Membrane</keyword>
<keyword evidence="10" id="KW-0997">Cell inner membrane</keyword>
<keyword evidence="11" id="KW-0378">Hydrolase</keyword>
<dbReference type="HAMAP" id="MF_00815">
    <property type="entry name" value="ATP_synth_gamma_bact"/>
    <property type="match status" value="1"/>
</dbReference>
<dbReference type="InterPro" id="IPR035968">
    <property type="entry name" value="ATP_synth_F1_ATPase_gsu"/>
</dbReference>
<proteinExistence type="inferred from homology"/>
<sequence length="312" mass="34472">MTHRWQPACIRGASCLASPSLPTMHIREIRSKIASTSSTRQITKAMEMMARTKMASAQRRARDFRPYAERVRAIAERVLRDRPDYGSTLMTPRATVRRVGLIVVSTDRGLCGPLNARLLVQCLDALERWEHDGIACELSVIGARGLQPLMRHGATIVARSGGLAAQPHFDTVLGALLVPLTAFVDGELDAVYIAYNRLTSPLAYEPRIDMLLPLATPDDAAPASESVSSDYLYEPAPRPAVETLLLRYVESMLYQAVVENDACEQCARMFAMQTATDNADRVLRDLRRLYQKTRQAQITTELCEIVAGAAAV</sequence>
<evidence type="ECO:0000313" key="11">
    <source>
        <dbReference type="EMBL" id="ABO58307.1"/>
    </source>
</evidence>
<keyword evidence="4 10" id="KW-0813">Transport</keyword>
<dbReference type="AlphaFoldDB" id="A4JPV4"/>
<comment type="subcellular location">
    <subcellularLocation>
        <location evidence="10">Cell inner membrane</location>
        <topology evidence="10">Peripheral membrane protein</topology>
    </subcellularLocation>
    <subcellularLocation>
        <location evidence="2">Membrane</location>
        <topology evidence="2">Peripheral membrane protein</topology>
    </subcellularLocation>
</comment>
<evidence type="ECO:0000256" key="7">
    <source>
        <dbReference type="ARBA" id="ARBA00023136"/>
    </source>
</evidence>
<dbReference type="GO" id="GO:0042777">
    <property type="term" value="P:proton motive force-driven plasma membrane ATP synthesis"/>
    <property type="evidence" value="ECO:0007669"/>
    <property type="project" value="UniProtKB-UniRule"/>
</dbReference>
<dbReference type="GO" id="GO:0016787">
    <property type="term" value="F:hydrolase activity"/>
    <property type="evidence" value="ECO:0007669"/>
    <property type="project" value="UniProtKB-KW"/>
</dbReference>
<evidence type="ECO:0000256" key="1">
    <source>
        <dbReference type="ARBA" id="ARBA00003456"/>
    </source>
</evidence>
<gene>
    <name evidence="10" type="primary">atpG</name>
    <name evidence="11" type="ordered locus">Bcep1808_5360</name>
</gene>
<dbReference type="PROSITE" id="PS00153">
    <property type="entry name" value="ATPASE_GAMMA"/>
    <property type="match status" value="1"/>
</dbReference>
<comment type="similarity">
    <text evidence="3 10">Belongs to the ATPase gamma chain family.</text>
</comment>
<evidence type="ECO:0000256" key="8">
    <source>
        <dbReference type="ARBA" id="ARBA00023196"/>
    </source>
</evidence>
<evidence type="ECO:0000256" key="6">
    <source>
        <dbReference type="ARBA" id="ARBA00023065"/>
    </source>
</evidence>